<accession>S7V397</accession>
<dbReference type="AlphaFoldDB" id="S7V397"/>
<gene>
    <name evidence="1" type="ORF">dsmv_2784</name>
</gene>
<dbReference type="Proteomes" id="UP000014977">
    <property type="component" value="Unassembled WGS sequence"/>
</dbReference>
<protein>
    <submittedName>
        <fullName evidence="1">Uncharacterized protein</fullName>
    </submittedName>
</protein>
<reference evidence="1 2" key="1">
    <citation type="journal article" date="2013" name="Genome Announc.">
        <title>Draft genome sequences for three mercury-methylating, sulfate-reducing bacteria.</title>
        <authorList>
            <person name="Brown S.D."/>
            <person name="Hurt R.A.Jr."/>
            <person name="Gilmour C.C."/>
            <person name="Elias D.A."/>
        </authorList>
    </citation>
    <scope>NUCLEOTIDE SEQUENCE [LARGE SCALE GENOMIC DNA]</scope>
    <source>
        <strain evidence="1 2">DSM 2059</strain>
    </source>
</reference>
<dbReference type="eggNOG" id="ENOG503189G">
    <property type="taxonomic scope" value="Bacteria"/>
</dbReference>
<dbReference type="EMBL" id="ATHJ01000092">
    <property type="protein sequence ID" value="EPR39128.1"/>
    <property type="molecule type" value="Genomic_DNA"/>
</dbReference>
<dbReference type="RefSeq" id="WP_020877541.1">
    <property type="nucleotide sequence ID" value="NZ_ATHJ01000092.1"/>
</dbReference>
<dbReference type="STRING" id="897.B2D07_10940"/>
<comment type="caution">
    <text evidence="1">The sequence shown here is derived from an EMBL/GenBank/DDBJ whole genome shotgun (WGS) entry which is preliminary data.</text>
</comment>
<sequence>MEMTSEQLFEAMKTAAERLGVLVAEKSFRNVGIPVESGLCTVRGKKMFILDKNRTLREKIRLLGECLAELPNEEVYLMPFMREYIEELKRGG</sequence>
<name>S7V397_DESML</name>
<evidence type="ECO:0000313" key="1">
    <source>
        <dbReference type="EMBL" id="EPR39128.1"/>
    </source>
</evidence>
<organism evidence="1 2">
    <name type="scientific">Desulfococcus multivorans DSM 2059</name>
    <dbReference type="NCBI Taxonomy" id="1121405"/>
    <lineage>
        <taxon>Bacteria</taxon>
        <taxon>Pseudomonadati</taxon>
        <taxon>Thermodesulfobacteriota</taxon>
        <taxon>Desulfobacteria</taxon>
        <taxon>Desulfobacterales</taxon>
        <taxon>Desulfococcaceae</taxon>
        <taxon>Desulfococcus</taxon>
    </lineage>
</organism>
<evidence type="ECO:0000313" key="2">
    <source>
        <dbReference type="Proteomes" id="UP000014977"/>
    </source>
</evidence>
<keyword evidence="2" id="KW-1185">Reference proteome</keyword>
<dbReference type="OrthoDB" id="5421569at2"/>
<proteinExistence type="predicted"/>